<accession>A0A1E7YYV0</accession>
<organism evidence="1 3">
    <name type="scientific">Candidatus Erwinia dacicola</name>
    <dbReference type="NCBI Taxonomy" id="252393"/>
    <lineage>
        <taxon>Bacteria</taxon>
        <taxon>Pseudomonadati</taxon>
        <taxon>Pseudomonadota</taxon>
        <taxon>Gammaproteobacteria</taxon>
        <taxon>Enterobacterales</taxon>
        <taxon>Erwiniaceae</taxon>
        <taxon>Erwinia</taxon>
    </lineage>
</organism>
<dbReference type="EMBL" id="MAYS01000355">
    <property type="protein sequence ID" value="OFC61683.1"/>
    <property type="molecule type" value="Genomic_DNA"/>
</dbReference>
<evidence type="ECO:0000313" key="2">
    <source>
        <dbReference type="EMBL" id="RAP70271.1"/>
    </source>
</evidence>
<reference evidence="2 4" key="2">
    <citation type="submission" date="2018-04" db="EMBL/GenBank/DDBJ databases">
        <title>Genomes of the Obligate Erwinia dacicola and Facultative Enterobacter sp. OLF Endosymbionts of the Olive Fruit fly, Bactrocera oleae.</title>
        <authorList>
            <person name="Estes A.M."/>
            <person name="Hearn D.J."/>
            <person name="Agarwal S."/>
            <person name="Pierson E.A."/>
            <person name="Dunning-Hotopp J.C."/>
        </authorList>
    </citation>
    <scope>NUCLEOTIDE SEQUENCE [LARGE SCALE GENOMIC DNA]</scope>
    <source>
        <strain evidence="2 4">Oroville</strain>
    </source>
</reference>
<comment type="caution">
    <text evidence="1">The sequence shown here is derived from an EMBL/GenBank/DDBJ whole genome shotgun (WGS) entry which is preliminary data.</text>
</comment>
<dbReference type="Proteomes" id="UP000243534">
    <property type="component" value="Unassembled WGS sequence"/>
</dbReference>
<keyword evidence="4" id="KW-1185">Reference proteome</keyword>
<dbReference type="RefSeq" id="WP_070135271.1">
    <property type="nucleotide sequence ID" value="NZ_MAYS01000355.1"/>
</dbReference>
<dbReference type="AlphaFoldDB" id="A0A1E7YYV0"/>
<evidence type="ECO:0000313" key="1">
    <source>
        <dbReference type="EMBL" id="OFC61683.1"/>
    </source>
</evidence>
<protein>
    <submittedName>
        <fullName evidence="1">Uncharacterized protein</fullName>
    </submittedName>
</protein>
<evidence type="ECO:0000313" key="3">
    <source>
        <dbReference type="Proteomes" id="UP000243534"/>
    </source>
</evidence>
<reference evidence="1 3" key="1">
    <citation type="submission" date="2016-07" db="EMBL/GenBank/DDBJ databases">
        <authorList>
            <person name="Yuval B."/>
        </authorList>
    </citation>
    <scope>NUCLEOTIDE SEQUENCE [LARGE SCALE GENOMIC DNA]</scope>
    <source>
        <strain evidence="1 3">IL</strain>
    </source>
</reference>
<dbReference type="EMBL" id="LJAM02000397">
    <property type="protein sequence ID" value="RAP70271.1"/>
    <property type="molecule type" value="Genomic_DNA"/>
</dbReference>
<proteinExistence type="predicted"/>
<name>A0A1E7YYV0_9GAMM</name>
<evidence type="ECO:0000313" key="4">
    <source>
        <dbReference type="Proteomes" id="UP000244334"/>
    </source>
</evidence>
<dbReference type="Proteomes" id="UP000244334">
    <property type="component" value="Unassembled WGS sequence"/>
</dbReference>
<sequence>MGQFYIGSDTYYLNSRTIKKKGFFIGMSHQVEEEMALANKREKRATEASHKVPAALAAIEDIPLSPQTLTLKK</sequence>
<gene>
    <name evidence="2" type="ORF">ACZ87_02925</name>
    <name evidence="1" type="ORF">BBW68_11995</name>
</gene>